<sequence>MYINQIWYGPASAMEDHHSLIHSQIMKHSVDNHICLLVLSCIQYFNNVSGCIIMKKRCNAHSTSSSSSIS</sequence>
<reference evidence="1 2" key="2">
    <citation type="journal article" date="2022" name="Mol. Biol. Evol.">
        <title>Comparative Genomics Reveals Insights into the Divergent Evolution of Astigmatic Mites and Household Pest Adaptations.</title>
        <authorList>
            <person name="Xiong Q."/>
            <person name="Wan A.T."/>
            <person name="Liu X."/>
            <person name="Fung C.S."/>
            <person name="Xiao X."/>
            <person name="Malainual N."/>
            <person name="Hou J."/>
            <person name="Wang L."/>
            <person name="Wang M."/>
            <person name="Yang K.Y."/>
            <person name="Cui Y."/>
            <person name="Leung E.L."/>
            <person name="Nong W."/>
            <person name="Shin S.K."/>
            <person name="Au S.W."/>
            <person name="Jeong K.Y."/>
            <person name="Chew F.T."/>
            <person name="Hui J.H."/>
            <person name="Leung T.F."/>
            <person name="Tungtrongchitr A."/>
            <person name="Zhong N."/>
            <person name="Liu Z."/>
            <person name="Tsui S.K."/>
        </authorList>
    </citation>
    <scope>NUCLEOTIDE SEQUENCE [LARGE SCALE GENOMIC DNA]</scope>
    <source>
        <strain evidence="1">Derp</strain>
    </source>
</reference>
<comment type="caution">
    <text evidence="1">The sequence shown here is derived from an EMBL/GenBank/DDBJ whole genome shotgun (WGS) entry which is preliminary data.</text>
</comment>
<protein>
    <submittedName>
        <fullName evidence="1">Uncharacterized protein</fullName>
    </submittedName>
</protein>
<dbReference type="EMBL" id="NJHN03000034">
    <property type="protein sequence ID" value="KAH9423079.1"/>
    <property type="molecule type" value="Genomic_DNA"/>
</dbReference>
<proteinExistence type="predicted"/>
<evidence type="ECO:0000313" key="1">
    <source>
        <dbReference type="EMBL" id="KAH9423079.1"/>
    </source>
</evidence>
<reference evidence="1 2" key="1">
    <citation type="journal article" date="2018" name="J. Allergy Clin. Immunol.">
        <title>High-quality assembly of Dermatophagoides pteronyssinus genome and transcriptome reveals a wide range of novel allergens.</title>
        <authorList>
            <person name="Liu X.Y."/>
            <person name="Yang K.Y."/>
            <person name="Wang M.Q."/>
            <person name="Kwok J.S."/>
            <person name="Zeng X."/>
            <person name="Yang Z."/>
            <person name="Xiao X.J."/>
            <person name="Lau C.P."/>
            <person name="Li Y."/>
            <person name="Huang Z.M."/>
            <person name="Ba J.G."/>
            <person name="Yim A.K."/>
            <person name="Ouyang C.Y."/>
            <person name="Ngai S.M."/>
            <person name="Chan T.F."/>
            <person name="Leung E.L."/>
            <person name="Liu L."/>
            <person name="Liu Z.G."/>
            <person name="Tsui S.K."/>
        </authorList>
    </citation>
    <scope>NUCLEOTIDE SEQUENCE [LARGE SCALE GENOMIC DNA]</scope>
    <source>
        <strain evidence="1">Derp</strain>
    </source>
</reference>
<evidence type="ECO:0000313" key="2">
    <source>
        <dbReference type="Proteomes" id="UP000887458"/>
    </source>
</evidence>
<name>A0ABQ8JKE2_DERPT</name>
<dbReference type="Proteomes" id="UP000887458">
    <property type="component" value="Unassembled WGS sequence"/>
</dbReference>
<accession>A0ABQ8JKE2</accession>
<keyword evidence="2" id="KW-1185">Reference proteome</keyword>
<gene>
    <name evidence="1" type="ORF">DERP_007673</name>
</gene>
<organism evidence="1 2">
    <name type="scientific">Dermatophagoides pteronyssinus</name>
    <name type="common">European house dust mite</name>
    <dbReference type="NCBI Taxonomy" id="6956"/>
    <lineage>
        <taxon>Eukaryota</taxon>
        <taxon>Metazoa</taxon>
        <taxon>Ecdysozoa</taxon>
        <taxon>Arthropoda</taxon>
        <taxon>Chelicerata</taxon>
        <taxon>Arachnida</taxon>
        <taxon>Acari</taxon>
        <taxon>Acariformes</taxon>
        <taxon>Sarcoptiformes</taxon>
        <taxon>Astigmata</taxon>
        <taxon>Psoroptidia</taxon>
        <taxon>Analgoidea</taxon>
        <taxon>Pyroglyphidae</taxon>
        <taxon>Dermatophagoidinae</taxon>
        <taxon>Dermatophagoides</taxon>
    </lineage>
</organism>